<dbReference type="EMBL" id="CM037015">
    <property type="protein sequence ID" value="KAH7681133.1"/>
    <property type="molecule type" value="Genomic_DNA"/>
</dbReference>
<keyword evidence="2" id="KW-1185">Reference proteome</keyword>
<accession>A0ACB7W130</accession>
<comment type="caution">
    <text evidence="1">The sequence shown here is derived from an EMBL/GenBank/DDBJ whole genome shotgun (WGS) entry which is preliminary data.</text>
</comment>
<gene>
    <name evidence="1" type="ORF">IHE45_05G039800</name>
</gene>
<evidence type="ECO:0000313" key="1">
    <source>
        <dbReference type="EMBL" id="KAH7681133.1"/>
    </source>
</evidence>
<protein>
    <submittedName>
        <fullName evidence="1">Uncharacterized protein</fullName>
    </submittedName>
</protein>
<evidence type="ECO:0000313" key="2">
    <source>
        <dbReference type="Proteomes" id="UP000827976"/>
    </source>
</evidence>
<proteinExistence type="predicted"/>
<sequence length="300" mass="34248">MNSSSSASSSSSSVPIEAIRSYHATERRLFARMVLDLSLDPFRAMEIIAFWLWLSEIGHPDVIRKAQSLTGVSLLLVAGVAEAFIDALRLEPSDHFRPNADLRHAAIHGISYYLSSVCLKAFDDIQRQAQLLHMDRLLDQMSHLHIPRGEGTSSSSSSSTARSLLSQSSQDLDRAIRFRQELNLLFGTPINSGISNLSSASLHRRHPPLPPPPPAQLIPDLTHQMNSTARPYHPLSTINCPPRHHRSFHRTEQMERDQRTLFVTFSNGYPLTEEDLYVFFMRYVFRWIAHLSWYCFHFWL</sequence>
<name>A0ACB7W130_DIOAL</name>
<organism evidence="1 2">
    <name type="scientific">Dioscorea alata</name>
    <name type="common">Purple yam</name>
    <dbReference type="NCBI Taxonomy" id="55571"/>
    <lineage>
        <taxon>Eukaryota</taxon>
        <taxon>Viridiplantae</taxon>
        <taxon>Streptophyta</taxon>
        <taxon>Embryophyta</taxon>
        <taxon>Tracheophyta</taxon>
        <taxon>Spermatophyta</taxon>
        <taxon>Magnoliopsida</taxon>
        <taxon>Liliopsida</taxon>
        <taxon>Dioscoreales</taxon>
        <taxon>Dioscoreaceae</taxon>
        <taxon>Dioscorea</taxon>
    </lineage>
</organism>
<dbReference type="Proteomes" id="UP000827976">
    <property type="component" value="Chromosome 5"/>
</dbReference>
<reference evidence="2" key="1">
    <citation type="journal article" date="2022" name="Nat. Commun.">
        <title>Chromosome evolution and the genetic basis of agronomically important traits in greater yam.</title>
        <authorList>
            <person name="Bredeson J.V."/>
            <person name="Lyons J.B."/>
            <person name="Oniyinde I.O."/>
            <person name="Okereke N.R."/>
            <person name="Kolade O."/>
            <person name="Nnabue I."/>
            <person name="Nwadili C.O."/>
            <person name="Hribova E."/>
            <person name="Parker M."/>
            <person name="Nwogha J."/>
            <person name="Shu S."/>
            <person name="Carlson J."/>
            <person name="Kariba R."/>
            <person name="Muthemba S."/>
            <person name="Knop K."/>
            <person name="Barton G.J."/>
            <person name="Sherwood A.V."/>
            <person name="Lopez-Montes A."/>
            <person name="Asiedu R."/>
            <person name="Jamnadass R."/>
            <person name="Muchugi A."/>
            <person name="Goodstein D."/>
            <person name="Egesi C.N."/>
            <person name="Featherston J."/>
            <person name="Asfaw A."/>
            <person name="Simpson G.G."/>
            <person name="Dolezel J."/>
            <person name="Hendre P.S."/>
            <person name="Van Deynze A."/>
            <person name="Kumar P.L."/>
            <person name="Obidiegwu J.E."/>
            <person name="Bhattacharjee R."/>
            <person name="Rokhsar D.S."/>
        </authorList>
    </citation>
    <scope>NUCLEOTIDE SEQUENCE [LARGE SCALE GENOMIC DNA]</scope>
    <source>
        <strain evidence="2">cv. TDa95/00328</strain>
    </source>
</reference>